<dbReference type="AlphaFoldDB" id="A0AAV2T7L6"/>
<dbReference type="Gene3D" id="3.80.10.10">
    <property type="entry name" value="Ribonuclease Inhibitor"/>
    <property type="match status" value="1"/>
</dbReference>
<reference evidence="5" key="1">
    <citation type="submission" date="2024-06" db="EMBL/GenBank/DDBJ databases">
        <authorList>
            <person name="Liu X."/>
            <person name="Lenzi L."/>
            <person name="Haldenby T S."/>
            <person name="Uol C."/>
        </authorList>
    </citation>
    <scope>NUCLEOTIDE SEQUENCE</scope>
</reference>
<evidence type="ECO:0000256" key="3">
    <source>
        <dbReference type="ARBA" id="ARBA00023242"/>
    </source>
</evidence>
<dbReference type="InterPro" id="IPR003591">
    <property type="entry name" value="Leu-rich_rpt_typical-subtyp"/>
</dbReference>
<dbReference type="Proteomes" id="UP001497525">
    <property type="component" value="Unassembled WGS sequence"/>
</dbReference>
<dbReference type="InterPro" id="IPR057437">
    <property type="entry name" value="PIF1/LRR1_PH"/>
</dbReference>
<keyword evidence="1" id="KW-0433">Leucine-rich repeat</keyword>
<evidence type="ECO:0000313" key="5">
    <source>
        <dbReference type="EMBL" id="CAL5133418.1"/>
    </source>
</evidence>
<dbReference type="InterPro" id="IPR001611">
    <property type="entry name" value="Leu-rich_rpt"/>
</dbReference>
<organism evidence="5 6">
    <name type="scientific">Calicophoron daubneyi</name>
    <name type="common">Rumen fluke</name>
    <name type="synonym">Paramphistomum daubneyi</name>
    <dbReference type="NCBI Taxonomy" id="300641"/>
    <lineage>
        <taxon>Eukaryota</taxon>
        <taxon>Metazoa</taxon>
        <taxon>Spiralia</taxon>
        <taxon>Lophotrochozoa</taxon>
        <taxon>Platyhelminthes</taxon>
        <taxon>Trematoda</taxon>
        <taxon>Digenea</taxon>
        <taxon>Plagiorchiida</taxon>
        <taxon>Pronocephalata</taxon>
        <taxon>Paramphistomoidea</taxon>
        <taxon>Paramphistomidae</taxon>
        <taxon>Calicophoron</taxon>
    </lineage>
</organism>
<comment type="caution">
    <text evidence="5">The sequence shown here is derived from an EMBL/GenBank/DDBJ whole genome shotgun (WGS) entry which is preliminary data.</text>
</comment>
<dbReference type="PANTHER" id="PTHR48051:SF1">
    <property type="entry name" value="RAS SUPPRESSOR PROTEIN 1"/>
    <property type="match status" value="1"/>
</dbReference>
<dbReference type="PANTHER" id="PTHR48051">
    <property type="match status" value="1"/>
</dbReference>
<feature type="domain" description="PIF1/LRR1 pleckstrin homology" evidence="4">
    <location>
        <begin position="12"/>
        <end position="116"/>
    </location>
</feature>
<gene>
    <name evidence="5" type="ORF">CDAUBV1_LOCUS6660</name>
</gene>
<proteinExistence type="predicted"/>
<dbReference type="GO" id="GO:0005737">
    <property type="term" value="C:cytoplasm"/>
    <property type="evidence" value="ECO:0007669"/>
    <property type="project" value="TreeGrafter"/>
</dbReference>
<dbReference type="EMBL" id="CAXLJL010000156">
    <property type="protein sequence ID" value="CAL5133418.1"/>
    <property type="molecule type" value="Genomic_DNA"/>
</dbReference>
<dbReference type="Pfam" id="PF25344">
    <property type="entry name" value="PH_LRR1"/>
    <property type="match status" value="1"/>
</dbReference>
<evidence type="ECO:0000256" key="1">
    <source>
        <dbReference type="ARBA" id="ARBA00022614"/>
    </source>
</evidence>
<evidence type="ECO:0000256" key="2">
    <source>
        <dbReference type="ARBA" id="ARBA00022737"/>
    </source>
</evidence>
<evidence type="ECO:0000259" key="4">
    <source>
        <dbReference type="Pfam" id="PF25344"/>
    </source>
</evidence>
<dbReference type="InterPro" id="IPR032675">
    <property type="entry name" value="LRR_dom_sf"/>
</dbReference>
<dbReference type="PROSITE" id="PS51450">
    <property type="entry name" value="LRR"/>
    <property type="match status" value="1"/>
</dbReference>
<evidence type="ECO:0000313" key="6">
    <source>
        <dbReference type="Proteomes" id="UP001497525"/>
    </source>
</evidence>
<name>A0AAV2T7L6_CALDB</name>
<protein>
    <recommendedName>
        <fullName evidence="4">PIF1/LRR1 pleckstrin homology domain-containing protein</fullName>
    </recommendedName>
</protein>
<sequence length="415" mass="47249">MPSIYPLGGQNMRLAGSIGVYDSLSETGIRMRSKNGFLTLYSESQKVFMKVTFRDSTKVLKLTDNIKKLFTRNVKSGCLTIRVEVPAKDVMIQEGVPEELCEFVKILETIYSNQPLPERIFTPKDVSFALLKASDRSKLHVARRQDYPVGTGFSPRLREFIARNLKLRSFDSRLHALTGLRFLDLGGNLIKHVPEEIQSLGLVKLVLDNNKIDSWPSVQLDSPLARALESIDLSFNTIEWLPDDFWNMENIVSANLSHLGLRGLPVSRLHLIKRLTELQINSNRLTSLPFALVVHRNCRLSVMDNVFTEVKVELPAISSVPTLQGCASLTCARKFSVSFLMDRLPWHLYIRFAVLRTCICCRSQCGLEPTRLLLQFPQTCHLCADRDNYPCIIAYLCGPLCYYKFKSKPWRYELG</sequence>
<dbReference type="SUPFAM" id="SSF52058">
    <property type="entry name" value="L domain-like"/>
    <property type="match status" value="1"/>
</dbReference>
<accession>A0AAV2T7L6</accession>
<keyword evidence="2" id="KW-0677">Repeat</keyword>
<dbReference type="SMART" id="SM00369">
    <property type="entry name" value="LRR_TYP"/>
    <property type="match status" value="3"/>
</dbReference>
<keyword evidence="3" id="KW-0539">Nucleus</keyword>
<dbReference type="Pfam" id="PF00560">
    <property type="entry name" value="LRR_1"/>
    <property type="match status" value="1"/>
</dbReference>
<dbReference type="InterPro" id="IPR050216">
    <property type="entry name" value="LRR_domain-containing"/>
</dbReference>